<feature type="domain" description="TraD/TraG TraM recognition site" evidence="1">
    <location>
        <begin position="603"/>
        <end position="670"/>
    </location>
</feature>
<dbReference type="Pfam" id="PF12696">
    <property type="entry name" value="TraG-D_C"/>
    <property type="match status" value="1"/>
</dbReference>
<dbReference type="SUPFAM" id="SSF52540">
    <property type="entry name" value="P-loop containing nucleoside triphosphate hydrolases"/>
    <property type="match status" value="1"/>
</dbReference>
<evidence type="ECO:0000313" key="3">
    <source>
        <dbReference type="EMBL" id="OGC44722.1"/>
    </source>
</evidence>
<evidence type="ECO:0000313" key="4">
    <source>
        <dbReference type="Proteomes" id="UP000176583"/>
    </source>
</evidence>
<dbReference type="Proteomes" id="UP000176583">
    <property type="component" value="Unassembled WGS sequence"/>
</dbReference>
<dbReference type="PANTHER" id="PTHR30121:SF11">
    <property type="entry name" value="AAA+ ATPASE DOMAIN-CONTAINING PROTEIN"/>
    <property type="match status" value="1"/>
</dbReference>
<evidence type="ECO:0000259" key="2">
    <source>
        <dbReference type="Pfam" id="PF26449"/>
    </source>
</evidence>
<proteinExistence type="predicted"/>
<dbReference type="STRING" id="1802613.A2V54_01805"/>
<protein>
    <submittedName>
        <fullName evidence="3">Uncharacterized protein</fullName>
    </submittedName>
</protein>
<dbReference type="InterPro" id="IPR032689">
    <property type="entry name" value="TraG-D_C"/>
</dbReference>
<dbReference type="InterPro" id="IPR027417">
    <property type="entry name" value="P-loop_NTPase"/>
</dbReference>
<dbReference type="EMBL" id="MEUW01000012">
    <property type="protein sequence ID" value="OGC44722.1"/>
    <property type="molecule type" value="Genomic_DNA"/>
</dbReference>
<sequence length="751" mass="84314">MTAELRWLGEWWNRHLQKLPGAPAARKGGAELVLLEILVPRDSEIKANAADQFFAAIAGLKSKAGLSFEIVADHEHIHFIAVVPREFQPLVEKQLHAAYATAEVREIPDYDIFQREGYVAFDQIVTTGPKYFPIKTYTDLGEEMDSLNAITSALTKLAPGEAAVIQFAISPAGAGWQKQGHSFILKAKEAERKPEGERKILLSKESEEAVARKINKPGFFSLIRIVTVSPTKESADMHLSNIVISLSQFSSPQLASFSRKRAWFKKSFMVDFLYRHVPRFFHWTVFSSEEMATLFHLPGKAVTTPTIKWLGAKAGAVPLDLPASGLYLGLASSRGAEMPVYLQKDDRRRHTYIIGQTGTGKSELLKFMAYQDILAGEGLCFVDPHGDAVEDLLQMIPEERVEDVIYFDPGDPERPPALNILEAETEEGKHLVVNSFISLLYKLYDPNHTGVMGPRLERAVRNVMLTAMSEKGNTLIEVFRLLTDPVFAAGKIPMITDLIVKKYWTDELARTSDFHKSETLGYFVSKFDRFVTEKLMRNIIGQGQSSFNFREVMDRKKILLVNLSKGKIGEENSNFLGLILVPRILTAAMSRADTPEEQRPDFNLYVDEFQNFATPDFVQILSEARKYRLDLIVANQFIGQLAEEIKKAVFGNVGTKVLFRVGAEDAEFLEKEIAPDFSQSDLLNAAIGQAYVRLLINGVPSIPFTMKTDWARIQALPRDPQKAERIKALSRSKFTRPAGEVEEEIKRRAGL</sequence>
<dbReference type="InterPro" id="IPR051162">
    <property type="entry name" value="T4SS_component"/>
</dbReference>
<organism evidence="3 4">
    <name type="scientific">candidate division WWE3 bacterium RBG_19FT_COMBO_53_11</name>
    <dbReference type="NCBI Taxonomy" id="1802613"/>
    <lineage>
        <taxon>Bacteria</taxon>
        <taxon>Katanobacteria</taxon>
    </lineage>
</organism>
<comment type="caution">
    <text evidence="3">The sequence shown here is derived from an EMBL/GenBank/DDBJ whole genome shotgun (WGS) entry which is preliminary data.</text>
</comment>
<dbReference type="InterPro" id="IPR058441">
    <property type="entry name" value="DUF8128"/>
</dbReference>
<dbReference type="PANTHER" id="PTHR30121">
    <property type="entry name" value="UNCHARACTERIZED PROTEIN YJGR-RELATED"/>
    <property type="match status" value="1"/>
</dbReference>
<accession>A0A1F4UIM7</accession>
<feature type="domain" description="DUF8128" evidence="2">
    <location>
        <begin position="66"/>
        <end position="309"/>
    </location>
</feature>
<gene>
    <name evidence="3" type="ORF">A2V54_01805</name>
</gene>
<name>A0A1F4UIM7_UNCKA</name>
<reference evidence="3 4" key="1">
    <citation type="journal article" date="2016" name="Nat. Commun.">
        <title>Thousands of microbial genomes shed light on interconnected biogeochemical processes in an aquifer system.</title>
        <authorList>
            <person name="Anantharaman K."/>
            <person name="Brown C.T."/>
            <person name="Hug L.A."/>
            <person name="Sharon I."/>
            <person name="Castelle C.J."/>
            <person name="Probst A.J."/>
            <person name="Thomas B.C."/>
            <person name="Singh A."/>
            <person name="Wilkins M.J."/>
            <person name="Karaoz U."/>
            <person name="Brodie E.L."/>
            <person name="Williams K.H."/>
            <person name="Hubbard S.S."/>
            <person name="Banfield J.F."/>
        </authorList>
    </citation>
    <scope>NUCLEOTIDE SEQUENCE [LARGE SCALE GENOMIC DNA]</scope>
</reference>
<dbReference type="Pfam" id="PF26449">
    <property type="entry name" value="DUF8128"/>
    <property type="match status" value="1"/>
</dbReference>
<dbReference type="Gene3D" id="3.40.50.300">
    <property type="entry name" value="P-loop containing nucleotide triphosphate hydrolases"/>
    <property type="match status" value="2"/>
</dbReference>
<dbReference type="CDD" id="cd01127">
    <property type="entry name" value="TrwB_TraG_TraD_VirD4"/>
    <property type="match status" value="1"/>
</dbReference>
<dbReference type="AlphaFoldDB" id="A0A1F4UIM7"/>
<evidence type="ECO:0000259" key="1">
    <source>
        <dbReference type="Pfam" id="PF12696"/>
    </source>
</evidence>